<reference evidence="1" key="1">
    <citation type="submission" date="2023-04" db="EMBL/GenBank/DDBJ databases">
        <title>Colletotrichum limetticola genome sequence.</title>
        <authorList>
            <person name="Baroncelli R."/>
        </authorList>
    </citation>
    <scope>NUCLEOTIDE SEQUENCE</scope>
    <source>
        <strain evidence="1">KLA-Anderson</strain>
    </source>
</reference>
<proteinExistence type="predicted"/>
<comment type="caution">
    <text evidence="1">The sequence shown here is derived from an EMBL/GenBank/DDBJ whole genome shotgun (WGS) entry which is preliminary data.</text>
</comment>
<dbReference type="EMBL" id="JARUPT010000112">
    <property type="protein sequence ID" value="KAK0377912.1"/>
    <property type="molecule type" value="Genomic_DNA"/>
</dbReference>
<name>A0ABQ9Q277_9PEZI</name>
<protein>
    <submittedName>
        <fullName evidence="1">Uncharacterized protein</fullName>
    </submittedName>
</protein>
<gene>
    <name evidence="1" type="ORF">CLIM01_04716</name>
</gene>
<dbReference type="Proteomes" id="UP001169217">
    <property type="component" value="Unassembled WGS sequence"/>
</dbReference>
<evidence type="ECO:0000313" key="1">
    <source>
        <dbReference type="EMBL" id="KAK0377912.1"/>
    </source>
</evidence>
<sequence length="179" mass="20677">MLRFLKKYLQLWEIEELSCIYCEIRTYYRMILRYPSGIVSCINPDTHFFKLVYQDLSTSNVFDVSEEPLSPAYDCFCEAPVTRGLERFSTIRNCEMLSPQLIPQLQDEVSIVLRNLAFQGSMVEGTSGDEDAIMERQLDRGGCNRLDHIFEESIRGSEIIDKGLYYGLALIGIVLEYSR</sequence>
<evidence type="ECO:0000313" key="2">
    <source>
        <dbReference type="Proteomes" id="UP001169217"/>
    </source>
</evidence>
<accession>A0ABQ9Q277</accession>
<organism evidence="1 2">
    <name type="scientific">Colletotrichum limetticola</name>
    <dbReference type="NCBI Taxonomy" id="1209924"/>
    <lineage>
        <taxon>Eukaryota</taxon>
        <taxon>Fungi</taxon>
        <taxon>Dikarya</taxon>
        <taxon>Ascomycota</taxon>
        <taxon>Pezizomycotina</taxon>
        <taxon>Sordariomycetes</taxon>
        <taxon>Hypocreomycetidae</taxon>
        <taxon>Glomerellales</taxon>
        <taxon>Glomerellaceae</taxon>
        <taxon>Colletotrichum</taxon>
        <taxon>Colletotrichum acutatum species complex</taxon>
    </lineage>
</organism>
<keyword evidence="2" id="KW-1185">Reference proteome</keyword>